<keyword evidence="5" id="KW-1185">Reference proteome</keyword>
<organism evidence="4 5">
    <name type="scientific">Thalassiosira oceanica</name>
    <name type="common">Marine diatom</name>
    <dbReference type="NCBI Taxonomy" id="159749"/>
    <lineage>
        <taxon>Eukaryota</taxon>
        <taxon>Sar</taxon>
        <taxon>Stramenopiles</taxon>
        <taxon>Ochrophyta</taxon>
        <taxon>Bacillariophyta</taxon>
        <taxon>Coscinodiscophyceae</taxon>
        <taxon>Thalassiosirophycidae</taxon>
        <taxon>Thalassiosirales</taxon>
        <taxon>Thalassiosiraceae</taxon>
        <taxon>Thalassiosira</taxon>
    </lineage>
</organism>
<dbReference type="AlphaFoldDB" id="K0SIR9"/>
<keyword evidence="2" id="KW-0732">Signal</keyword>
<evidence type="ECO:0000313" key="4">
    <source>
        <dbReference type="EMBL" id="EJK64864.1"/>
    </source>
</evidence>
<feature type="region of interest" description="Disordered" evidence="1">
    <location>
        <begin position="139"/>
        <end position="189"/>
    </location>
</feature>
<dbReference type="GO" id="GO:0006357">
    <property type="term" value="P:regulation of transcription by RNA polymerase II"/>
    <property type="evidence" value="ECO:0007669"/>
    <property type="project" value="TreeGrafter"/>
</dbReference>
<feature type="compositionally biased region" description="Polar residues" evidence="1">
    <location>
        <begin position="139"/>
        <end position="152"/>
    </location>
</feature>
<dbReference type="Gene3D" id="2.170.270.10">
    <property type="entry name" value="SET domain"/>
    <property type="match status" value="1"/>
</dbReference>
<evidence type="ECO:0000256" key="2">
    <source>
        <dbReference type="SAM" id="SignalP"/>
    </source>
</evidence>
<dbReference type="GO" id="GO:0005634">
    <property type="term" value="C:nucleus"/>
    <property type="evidence" value="ECO:0007669"/>
    <property type="project" value="TreeGrafter"/>
</dbReference>
<dbReference type="OrthoDB" id="308383at2759"/>
<feature type="region of interest" description="Disordered" evidence="1">
    <location>
        <begin position="44"/>
        <end position="66"/>
    </location>
</feature>
<dbReference type="InterPro" id="IPR046341">
    <property type="entry name" value="SET_dom_sf"/>
</dbReference>
<dbReference type="GO" id="GO:0042799">
    <property type="term" value="F:histone H4K20 methyltransferase activity"/>
    <property type="evidence" value="ECO:0007669"/>
    <property type="project" value="TreeGrafter"/>
</dbReference>
<sequence length="489" mass="54776">MPKSIDLTAALAVALAQLHCVAALPFAPRRSSLASTAYAYDTAETPSASHDRYTPNESNWSPAPTPKSVEWEEIDSLPSYAESFRPLVRGRVITGREKRGGWESYAPVHGATTFHRRLGASDGGVVGSPIGLGDWSYSTSGPASAVRTSAPQQRRGERRTPPRQTHQFRSPLVGRRTGHEPRVGQTVTTGRERRASFGCFNSFEPVYERSPMRWKSNPILEQGLSEAQSVAATLSDLPSEVDVSQEFSSGVSSSLFVEQDVHQINQFENQRDSEALEVVDEFDIQPSYQDDQMPGELDSMEVPLDTPARQSLPPHLTLKPIPGKGLGVITNKPFWKGEFIGDYKGEIMTESVKDRRYLSSLKDKLTDEDREWIQSRLDRGQSLTGCYLYGVDLPDGTDNYARFGKKQSGEEEEPKKRIFVDAEDEYHSLWTRFINHASPPHNNANPKSVPESYDGKPRVWFMANRDIEVGEEICFDYGDDYWLEGDEVY</sequence>
<comment type="caution">
    <text evidence="4">The sequence shown here is derived from an EMBL/GenBank/DDBJ whole genome shotgun (WGS) entry which is preliminary data.</text>
</comment>
<dbReference type="InterPro" id="IPR051760">
    <property type="entry name" value="KMT5A"/>
</dbReference>
<dbReference type="PROSITE" id="PS50280">
    <property type="entry name" value="SET"/>
    <property type="match status" value="1"/>
</dbReference>
<dbReference type="PANTHER" id="PTHR46167:SF1">
    <property type="entry name" value="N-LYSINE METHYLTRANSFERASE KMT5A"/>
    <property type="match status" value="1"/>
</dbReference>
<feature type="domain" description="SET" evidence="3">
    <location>
        <begin position="314"/>
        <end position="478"/>
    </location>
</feature>
<evidence type="ECO:0000259" key="3">
    <source>
        <dbReference type="PROSITE" id="PS50280"/>
    </source>
</evidence>
<feature type="chain" id="PRO_5030173070" description="SET domain-containing protein" evidence="2">
    <location>
        <begin position="24"/>
        <end position="489"/>
    </location>
</feature>
<dbReference type="Pfam" id="PF00856">
    <property type="entry name" value="SET"/>
    <property type="match status" value="1"/>
</dbReference>
<evidence type="ECO:0000313" key="5">
    <source>
        <dbReference type="Proteomes" id="UP000266841"/>
    </source>
</evidence>
<gene>
    <name evidence="4" type="ORF">THAOC_14354</name>
</gene>
<dbReference type="Proteomes" id="UP000266841">
    <property type="component" value="Unassembled WGS sequence"/>
</dbReference>
<reference evidence="4 5" key="1">
    <citation type="journal article" date="2012" name="Genome Biol.">
        <title>Genome and low-iron response of an oceanic diatom adapted to chronic iron limitation.</title>
        <authorList>
            <person name="Lommer M."/>
            <person name="Specht M."/>
            <person name="Roy A.S."/>
            <person name="Kraemer L."/>
            <person name="Andreson R."/>
            <person name="Gutowska M.A."/>
            <person name="Wolf J."/>
            <person name="Bergner S.V."/>
            <person name="Schilhabel M.B."/>
            <person name="Klostermeier U.C."/>
            <person name="Beiko R.G."/>
            <person name="Rosenstiel P."/>
            <person name="Hippler M."/>
            <person name="Laroche J."/>
        </authorList>
    </citation>
    <scope>NUCLEOTIDE SEQUENCE [LARGE SCALE GENOMIC DNA]</scope>
    <source>
        <strain evidence="4 5">CCMP1005</strain>
    </source>
</reference>
<dbReference type="SUPFAM" id="SSF82199">
    <property type="entry name" value="SET domain"/>
    <property type="match status" value="1"/>
</dbReference>
<feature type="signal peptide" evidence="2">
    <location>
        <begin position="1"/>
        <end position="23"/>
    </location>
</feature>
<proteinExistence type="predicted"/>
<dbReference type="SMART" id="SM00317">
    <property type="entry name" value="SET"/>
    <property type="match status" value="1"/>
</dbReference>
<dbReference type="EMBL" id="AGNL01016754">
    <property type="protein sequence ID" value="EJK64864.1"/>
    <property type="molecule type" value="Genomic_DNA"/>
</dbReference>
<dbReference type="eggNOG" id="KOG1082">
    <property type="taxonomic scope" value="Eukaryota"/>
</dbReference>
<accession>K0SIR9</accession>
<dbReference type="PANTHER" id="PTHR46167">
    <property type="entry name" value="N-LYSINE METHYLTRANSFERASE KMT5A"/>
    <property type="match status" value="1"/>
</dbReference>
<protein>
    <recommendedName>
        <fullName evidence="3">SET domain-containing protein</fullName>
    </recommendedName>
</protein>
<name>K0SIR9_THAOC</name>
<evidence type="ECO:0000256" key="1">
    <source>
        <dbReference type="SAM" id="MobiDB-lite"/>
    </source>
</evidence>
<dbReference type="GO" id="GO:0005700">
    <property type="term" value="C:polytene chromosome"/>
    <property type="evidence" value="ECO:0007669"/>
    <property type="project" value="TreeGrafter"/>
</dbReference>
<dbReference type="InterPro" id="IPR001214">
    <property type="entry name" value="SET_dom"/>
</dbReference>